<keyword evidence="1" id="KW-0472">Membrane</keyword>
<evidence type="ECO:0000313" key="3">
    <source>
        <dbReference type="Proteomes" id="UP000196365"/>
    </source>
</evidence>
<dbReference type="Pfam" id="PF12822">
    <property type="entry name" value="ECF_trnsprt"/>
    <property type="match status" value="1"/>
</dbReference>
<keyword evidence="1" id="KW-1133">Transmembrane helix</keyword>
<organism evidence="2 3">
    <name type="scientific">Garciella nitratireducens DSM 15102</name>
    <dbReference type="NCBI Taxonomy" id="1121911"/>
    <lineage>
        <taxon>Bacteria</taxon>
        <taxon>Bacillati</taxon>
        <taxon>Bacillota</taxon>
        <taxon>Clostridia</taxon>
        <taxon>Eubacteriales</taxon>
        <taxon>Eubacteriaceae</taxon>
        <taxon>Garciella</taxon>
    </lineage>
</organism>
<dbReference type="RefSeq" id="WP_087679481.1">
    <property type="nucleotide sequence ID" value="NZ_FUWV01000019.1"/>
</dbReference>
<dbReference type="AlphaFoldDB" id="A0A1T4PN17"/>
<feature type="transmembrane region" description="Helical" evidence="1">
    <location>
        <begin position="71"/>
        <end position="93"/>
    </location>
</feature>
<feature type="transmembrane region" description="Helical" evidence="1">
    <location>
        <begin position="128"/>
        <end position="151"/>
    </location>
</feature>
<feature type="transmembrane region" description="Helical" evidence="1">
    <location>
        <begin position="38"/>
        <end position="59"/>
    </location>
</feature>
<dbReference type="Gene3D" id="1.10.1760.20">
    <property type="match status" value="1"/>
</dbReference>
<reference evidence="2 3" key="1">
    <citation type="submission" date="2017-02" db="EMBL/GenBank/DDBJ databases">
        <authorList>
            <person name="Peterson S.W."/>
        </authorList>
    </citation>
    <scope>NUCLEOTIDE SEQUENCE [LARGE SCALE GENOMIC DNA]</scope>
    <source>
        <strain evidence="2 3">DSM 15102</strain>
    </source>
</reference>
<accession>A0A1T4PN17</accession>
<protein>
    <submittedName>
        <fullName evidence="2">Alpha-ribazole transporter</fullName>
    </submittedName>
</protein>
<dbReference type="Proteomes" id="UP000196365">
    <property type="component" value="Unassembled WGS sequence"/>
</dbReference>
<evidence type="ECO:0000256" key="1">
    <source>
        <dbReference type="SAM" id="Phobius"/>
    </source>
</evidence>
<name>A0A1T4PN17_9FIRM</name>
<dbReference type="EMBL" id="FUWV01000019">
    <property type="protein sequence ID" value="SJZ92984.1"/>
    <property type="molecule type" value="Genomic_DNA"/>
</dbReference>
<dbReference type="InterPro" id="IPR024529">
    <property type="entry name" value="ECF_trnsprt_substrate-spec"/>
</dbReference>
<dbReference type="GO" id="GO:0022857">
    <property type="term" value="F:transmembrane transporter activity"/>
    <property type="evidence" value="ECO:0007669"/>
    <property type="project" value="InterPro"/>
</dbReference>
<proteinExistence type="predicted"/>
<keyword evidence="1" id="KW-0812">Transmembrane</keyword>
<evidence type="ECO:0000313" key="2">
    <source>
        <dbReference type="EMBL" id="SJZ92984.1"/>
    </source>
</evidence>
<dbReference type="OrthoDB" id="1778441at2"/>
<sequence>MNFHLKKLTFMAMFLALSVVGAYIKVPSPTGTIAFDSMPAYLGGLLLGGTSGAVIGFVGHMITSAYAGFPLTLPVHLLIAMEMAFIVILYSWMVKKIGIIAGGVIGSLLNGVASPAILALMPGYGMGFFIAMVFPLLVGSIANVVLSIILYKGLEKSKVIQQMDVFSDDKTL</sequence>
<keyword evidence="3" id="KW-1185">Reference proteome</keyword>
<feature type="transmembrane region" description="Helical" evidence="1">
    <location>
        <begin position="99"/>
        <end position="121"/>
    </location>
</feature>
<gene>
    <name evidence="2" type="ORF">SAMN02745973_02160</name>
</gene>